<dbReference type="EMBL" id="OU896709">
    <property type="protein sequence ID" value="CAG9820219.1"/>
    <property type="molecule type" value="Genomic_DNA"/>
</dbReference>
<name>A0A9N9X395_PHACE</name>
<accession>A0A9N9X395</accession>
<evidence type="ECO:0000256" key="1">
    <source>
        <dbReference type="SAM" id="MobiDB-lite"/>
    </source>
</evidence>
<reference evidence="2" key="2">
    <citation type="submission" date="2022-10" db="EMBL/GenBank/DDBJ databases">
        <authorList>
            <consortium name="ENA_rothamsted_submissions"/>
            <consortium name="culmorum"/>
            <person name="King R."/>
        </authorList>
    </citation>
    <scope>NUCLEOTIDE SEQUENCE</scope>
</reference>
<dbReference type="Proteomes" id="UP001153737">
    <property type="component" value="Chromosome 3"/>
</dbReference>
<evidence type="ECO:0000313" key="3">
    <source>
        <dbReference type="Proteomes" id="UP001153737"/>
    </source>
</evidence>
<protein>
    <submittedName>
        <fullName evidence="2">Uncharacterized protein</fullName>
    </submittedName>
</protein>
<dbReference type="OrthoDB" id="6784646at2759"/>
<evidence type="ECO:0000313" key="2">
    <source>
        <dbReference type="EMBL" id="CAG9820219.1"/>
    </source>
</evidence>
<organism evidence="2 3">
    <name type="scientific">Phaedon cochleariae</name>
    <name type="common">Mustard beetle</name>
    <dbReference type="NCBI Taxonomy" id="80249"/>
    <lineage>
        <taxon>Eukaryota</taxon>
        <taxon>Metazoa</taxon>
        <taxon>Ecdysozoa</taxon>
        <taxon>Arthropoda</taxon>
        <taxon>Hexapoda</taxon>
        <taxon>Insecta</taxon>
        <taxon>Pterygota</taxon>
        <taxon>Neoptera</taxon>
        <taxon>Endopterygota</taxon>
        <taxon>Coleoptera</taxon>
        <taxon>Polyphaga</taxon>
        <taxon>Cucujiformia</taxon>
        <taxon>Chrysomeloidea</taxon>
        <taxon>Chrysomelidae</taxon>
        <taxon>Chrysomelinae</taxon>
        <taxon>Chrysomelini</taxon>
        <taxon>Phaedon</taxon>
    </lineage>
</organism>
<feature type="region of interest" description="Disordered" evidence="1">
    <location>
        <begin position="215"/>
        <end position="270"/>
    </location>
</feature>
<proteinExistence type="predicted"/>
<sequence>MMINLLNELIHIIQIINYFFQIIPIIKSAPVEEPITFLQQYFNQDANPDKEFYKGHSSNFTTTYRKRKTEEGYISLCWAETLIRTENKNNKNITLSKRYSIIMESPINIDQQMIETDNTSCYEIVQNGTNGKRLYNFTTVKETDEYIVKEHKTLFCGAGPVLSEHFIVWPKLNRKQIEISIDPLPSSELENCTETSEPVAYNPKINISSTAVTFRSVKKKTQQPENSSETTTTDRTVKTSSAIPEEVGDPPIVGMTRRENENASISSEEEAHSRNLKNLLLKRDVNCTYEHQSEFCKELLEHSQILNDFQGNSSPALVNLFFPNQTFLEFFREFDGDRVFDVTATFILEVKERSSNAAEANNKMVSRIEVIENSVVASSINSTSDEIS</sequence>
<feature type="compositionally biased region" description="Low complexity" evidence="1">
    <location>
        <begin position="227"/>
        <end position="241"/>
    </location>
</feature>
<reference evidence="2" key="1">
    <citation type="submission" date="2022-01" db="EMBL/GenBank/DDBJ databases">
        <authorList>
            <person name="King R."/>
        </authorList>
    </citation>
    <scope>NUCLEOTIDE SEQUENCE</scope>
</reference>
<keyword evidence="3" id="KW-1185">Reference proteome</keyword>
<gene>
    <name evidence="2" type="ORF">PHAECO_LOCUS6970</name>
</gene>
<dbReference type="AlphaFoldDB" id="A0A9N9X395"/>